<evidence type="ECO:0000313" key="3">
    <source>
        <dbReference type="EMBL" id="QPH55073.1"/>
    </source>
</evidence>
<keyword evidence="2" id="KW-0349">Heme</keyword>
<dbReference type="AlphaFoldDB" id="A0A7S9QDK0"/>
<dbReference type="GO" id="GO:0020037">
    <property type="term" value="F:heme binding"/>
    <property type="evidence" value="ECO:0007669"/>
    <property type="project" value="InterPro"/>
</dbReference>
<dbReference type="InterPro" id="IPR036396">
    <property type="entry name" value="Cyt_P450_sf"/>
</dbReference>
<keyword evidence="2" id="KW-0503">Monooxygenase</keyword>
<dbReference type="PROSITE" id="PS00086">
    <property type="entry name" value="CYTOCHROME_P450"/>
    <property type="match status" value="1"/>
</dbReference>
<evidence type="ECO:0000256" key="2">
    <source>
        <dbReference type="RuleBase" id="RU000461"/>
    </source>
</evidence>
<accession>A0A7S9QDK0</accession>
<dbReference type="InterPro" id="IPR002397">
    <property type="entry name" value="Cyt_P450_B"/>
</dbReference>
<dbReference type="InterPro" id="IPR017972">
    <property type="entry name" value="Cyt_P450_CS"/>
</dbReference>
<dbReference type="InterPro" id="IPR001128">
    <property type="entry name" value="Cyt_P450"/>
</dbReference>
<organism evidence="3 4">
    <name type="scientific">Pontivivens ytuae</name>
    <dbReference type="NCBI Taxonomy" id="2789856"/>
    <lineage>
        <taxon>Bacteria</taxon>
        <taxon>Pseudomonadati</taxon>
        <taxon>Pseudomonadota</taxon>
        <taxon>Alphaproteobacteria</taxon>
        <taxon>Rhodobacterales</taxon>
        <taxon>Paracoccaceae</taxon>
        <taxon>Pontivivens</taxon>
    </lineage>
</organism>
<dbReference type="SUPFAM" id="SSF48264">
    <property type="entry name" value="Cytochrome P450"/>
    <property type="match status" value="1"/>
</dbReference>
<keyword evidence="2" id="KW-0560">Oxidoreductase</keyword>
<reference evidence="3 4" key="1">
    <citation type="submission" date="2020-11" db="EMBL/GenBank/DDBJ databases">
        <title>Description of Pontivivens ytuae sp. nov. isolated from deep sea sediment of Mariana Trench.</title>
        <authorList>
            <person name="Wang Z."/>
            <person name="Sun Q.-L."/>
            <person name="Xu X.-D."/>
            <person name="Tang Y.-Z."/>
            <person name="Zhang J."/>
        </authorList>
    </citation>
    <scope>NUCLEOTIDE SEQUENCE [LARGE SCALE GENOMIC DNA]</scope>
    <source>
        <strain evidence="3 4">MT2928</strain>
    </source>
</reference>
<dbReference type="PRINTS" id="PR00359">
    <property type="entry name" value="BP450"/>
</dbReference>
<protein>
    <submittedName>
        <fullName evidence="3">Cytochrome P450</fullName>
    </submittedName>
</protein>
<dbReference type="PANTHER" id="PTHR46696:SF1">
    <property type="entry name" value="CYTOCHROME P450 YJIB-RELATED"/>
    <property type="match status" value="1"/>
</dbReference>
<dbReference type="Gene3D" id="1.10.630.10">
    <property type="entry name" value="Cytochrome P450"/>
    <property type="match status" value="1"/>
</dbReference>
<dbReference type="GO" id="GO:0005506">
    <property type="term" value="F:iron ion binding"/>
    <property type="evidence" value="ECO:0007669"/>
    <property type="project" value="InterPro"/>
</dbReference>
<keyword evidence="2" id="KW-0408">Iron</keyword>
<dbReference type="Pfam" id="PF00067">
    <property type="entry name" value="p450"/>
    <property type="match status" value="1"/>
</dbReference>
<gene>
    <name evidence="3" type="ORF">I0K15_04820</name>
</gene>
<name>A0A7S9QDK0_9RHOB</name>
<dbReference type="Proteomes" id="UP000594800">
    <property type="component" value="Chromosome"/>
</dbReference>
<dbReference type="RefSeq" id="WP_196104272.1">
    <property type="nucleotide sequence ID" value="NZ_CP064942.1"/>
</dbReference>
<dbReference type="KEGG" id="poz:I0K15_04820"/>
<keyword evidence="4" id="KW-1185">Reference proteome</keyword>
<comment type="similarity">
    <text evidence="1 2">Belongs to the cytochrome P450 family.</text>
</comment>
<keyword evidence="2" id="KW-0479">Metal-binding</keyword>
<dbReference type="EMBL" id="CP064942">
    <property type="protein sequence ID" value="QPH55073.1"/>
    <property type="molecule type" value="Genomic_DNA"/>
</dbReference>
<sequence>MSNAPVYEIDPAAFWADPYPDLKRMRAEAPVCFVPQLGATLMTRRDDIFRNEKKTSVFSSYQPDGLMTVLMGENMMRRDGDGHMSERRAIFPTVSPRTVKDVWRARFEAATEQVLDDLAPRGACDLVADYAMPVSAEALKAITGLDNMDWREMDRVSQGMIDGCANYAGDAEVEARCHDCTASIDRHIDAQLAAPPEHSLIATQQAAGLGEDRIRANVKLAISGGQNEPRDAIAGCAWALLSHPEQLAMIRRGEAPWLAAFEEYARWISPIGMSPRRIAEEAEVDGIAYAEDDRVFLMFGSGNRDEAVFARPDAFDITQDAGPSIAFGAGPHFCAGAWASRCLIAEVAVPMLFDRLANLRLNPARPARFGGWAFRGPLEVAVTWG</sequence>
<proteinExistence type="inferred from homology"/>
<dbReference type="PANTHER" id="PTHR46696">
    <property type="entry name" value="P450, PUTATIVE (EUROFUNG)-RELATED"/>
    <property type="match status" value="1"/>
</dbReference>
<dbReference type="GO" id="GO:0016705">
    <property type="term" value="F:oxidoreductase activity, acting on paired donors, with incorporation or reduction of molecular oxygen"/>
    <property type="evidence" value="ECO:0007669"/>
    <property type="project" value="InterPro"/>
</dbReference>
<dbReference type="GO" id="GO:0004497">
    <property type="term" value="F:monooxygenase activity"/>
    <property type="evidence" value="ECO:0007669"/>
    <property type="project" value="UniProtKB-KW"/>
</dbReference>
<evidence type="ECO:0000313" key="4">
    <source>
        <dbReference type="Proteomes" id="UP000594800"/>
    </source>
</evidence>
<evidence type="ECO:0000256" key="1">
    <source>
        <dbReference type="ARBA" id="ARBA00010617"/>
    </source>
</evidence>